<organism evidence="24 25">
    <name type="scientific">Senna tora</name>
    <dbReference type="NCBI Taxonomy" id="362788"/>
    <lineage>
        <taxon>Eukaryota</taxon>
        <taxon>Viridiplantae</taxon>
        <taxon>Streptophyta</taxon>
        <taxon>Embryophyta</taxon>
        <taxon>Tracheophyta</taxon>
        <taxon>Spermatophyta</taxon>
        <taxon>Magnoliopsida</taxon>
        <taxon>eudicotyledons</taxon>
        <taxon>Gunneridae</taxon>
        <taxon>Pentapetalae</taxon>
        <taxon>rosids</taxon>
        <taxon>fabids</taxon>
        <taxon>Fabales</taxon>
        <taxon>Fabaceae</taxon>
        <taxon>Caesalpinioideae</taxon>
        <taxon>Cassia clade</taxon>
        <taxon>Senna</taxon>
    </lineage>
</organism>
<dbReference type="AlphaFoldDB" id="A0A834T1G8"/>
<evidence type="ECO:0000256" key="14">
    <source>
        <dbReference type="ARBA" id="ARBA00023136"/>
    </source>
</evidence>
<evidence type="ECO:0000259" key="23">
    <source>
        <dbReference type="PROSITE" id="PS50927"/>
    </source>
</evidence>
<evidence type="ECO:0000256" key="13">
    <source>
        <dbReference type="ARBA" id="ARBA00022989"/>
    </source>
</evidence>
<dbReference type="Proteomes" id="UP000634136">
    <property type="component" value="Unassembled WGS sequence"/>
</dbReference>
<dbReference type="EC" id="2.7.11.1" evidence="2"/>
<comment type="catalytic activity">
    <reaction evidence="18">
        <text>L-threonyl-[protein] + ATP = O-phospho-L-threonyl-[protein] + ADP + H(+)</text>
        <dbReference type="Rhea" id="RHEA:46608"/>
        <dbReference type="Rhea" id="RHEA-COMP:11060"/>
        <dbReference type="Rhea" id="RHEA-COMP:11605"/>
        <dbReference type="ChEBI" id="CHEBI:15378"/>
        <dbReference type="ChEBI" id="CHEBI:30013"/>
        <dbReference type="ChEBI" id="CHEBI:30616"/>
        <dbReference type="ChEBI" id="CHEBI:61977"/>
        <dbReference type="ChEBI" id="CHEBI:456216"/>
        <dbReference type="EC" id="2.7.11.1"/>
    </reaction>
</comment>
<evidence type="ECO:0000256" key="7">
    <source>
        <dbReference type="ARBA" id="ARBA00022729"/>
    </source>
</evidence>
<feature type="domain" description="Bulb-type lectin" evidence="23">
    <location>
        <begin position="145"/>
        <end position="259"/>
    </location>
</feature>
<keyword evidence="25" id="KW-1185">Reference proteome</keyword>
<evidence type="ECO:0000313" key="24">
    <source>
        <dbReference type="EMBL" id="KAF7812057.1"/>
    </source>
</evidence>
<dbReference type="GO" id="GO:0005886">
    <property type="term" value="C:plasma membrane"/>
    <property type="evidence" value="ECO:0007669"/>
    <property type="project" value="UniProtKB-SubCell"/>
</dbReference>
<dbReference type="Gene3D" id="1.10.510.10">
    <property type="entry name" value="Transferase(Phosphotransferase) domain 1"/>
    <property type="match status" value="1"/>
</dbReference>
<reference evidence="24" key="1">
    <citation type="submission" date="2020-09" db="EMBL/GenBank/DDBJ databases">
        <title>Genome-Enabled Discovery of Anthraquinone Biosynthesis in Senna tora.</title>
        <authorList>
            <person name="Kang S.-H."/>
            <person name="Pandey R.P."/>
            <person name="Lee C.-M."/>
            <person name="Sim J.-S."/>
            <person name="Jeong J.-T."/>
            <person name="Choi B.-S."/>
            <person name="Jung M."/>
            <person name="Ginzburg D."/>
            <person name="Zhao K."/>
            <person name="Won S.Y."/>
            <person name="Oh T.-J."/>
            <person name="Yu Y."/>
            <person name="Kim N.-H."/>
            <person name="Lee O.R."/>
            <person name="Lee T.-H."/>
            <person name="Bashyal P."/>
            <person name="Kim T.-S."/>
            <person name="Lee W.-H."/>
            <person name="Kawkins C."/>
            <person name="Kim C.-K."/>
            <person name="Kim J.S."/>
            <person name="Ahn B.O."/>
            <person name="Rhee S.Y."/>
            <person name="Sohng J.K."/>
        </authorList>
    </citation>
    <scope>NUCLEOTIDE SEQUENCE</scope>
    <source>
        <tissue evidence="24">Leaf</tissue>
    </source>
</reference>
<dbReference type="Gene3D" id="3.30.200.20">
    <property type="entry name" value="Phosphorylase Kinase, domain 1"/>
    <property type="match status" value="1"/>
</dbReference>
<comment type="catalytic activity">
    <reaction evidence="19">
        <text>L-seryl-[protein] + ATP = O-phospho-L-seryl-[protein] + ADP + H(+)</text>
        <dbReference type="Rhea" id="RHEA:17989"/>
        <dbReference type="Rhea" id="RHEA-COMP:9863"/>
        <dbReference type="Rhea" id="RHEA-COMP:11604"/>
        <dbReference type="ChEBI" id="CHEBI:15378"/>
        <dbReference type="ChEBI" id="CHEBI:29999"/>
        <dbReference type="ChEBI" id="CHEBI:30616"/>
        <dbReference type="ChEBI" id="CHEBI:83421"/>
        <dbReference type="ChEBI" id="CHEBI:456216"/>
        <dbReference type="EC" id="2.7.11.1"/>
    </reaction>
</comment>
<keyword evidence="4" id="KW-0723">Serine/threonine-protein kinase</keyword>
<feature type="signal peptide" evidence="21">
    <location>
        <begin position="1"/>
        <end position="21"/>
    </location>
</feature>
<dbReference type="CDD" id="cd00028">
    <property type="entry name" value="B_lectin"/>
    <property type="match status" value="1"/>
</dbReference>
<dbReference type="InterPro" id="IPR001480">
    <property type="entry name" value="Bulb-type_lectin_dom"/>
</dbReference>
<dbReference type="OrthoDB" id="1918782at2759"/>
<dbReference type="FunFam" id="2.90.10.10:FF:000025">
    <property type="entry name" value="G-type lectin S-receptor-like serine/threonine-protein kinase"/>
    <property type="match status" value="1"/>
</dbReference>
<comment type="caution">
    <text evidence="24">The sequence shown here is derived from an EMBL/GenBank/DDBJ whole genome shotgun (WGS) entry which is preliminary data.</text>
</comment>
<dbReference type="GO" id="GO:0005524">
    <property type="term" value="F:ATP binding"/>
    <property type="evidence" value="ECO:0007669"/>
    <property type="project" value="UniProtKB-KW"/>
</dbReference>
<evidence type="ECO:0000313" key="25">
    <source>
        <dbReference type="Proteomes" id="UP000634136"/>
    </source>
</evidence>
<dbReference type="GO" id="GO:0030246">
    <property type="term" value="F:carbohydrate binding"/>
    <property type="evidence" value="ECO:0007669"/>
    <property type="project" value="UniProtKB-KW"/>
</dbReference>
<dbReference type="Pfam" id="PF01453">
    <property type="entry name" value="B_lectin"/>
    <property type="match status" value="1"/>
</dbReference>
<evidence type="ECO:0000256" key="18">
    <source>
        <dbReference type="ARBA" id="ARBA00047899"/>
    </source>
</evidence>
<evidence type="ECO:0000259" key="22">
    <source>
        <dbReference type="PROSITE" id="PS50011"/>
    </source>
</evidence>
<dbReference type="FunFam" id="1.10.510.10:FF:001023">
    <property type="entry name" value="Os07g0541700 protein"/>
    <property type="match status" value="1"/>
</dbReference>
<feature type="domain" description="Bulb-type lectin" evidence="23">
    <location>
        <begin position="19"/>
        <end position="142"/>
    </location>
</feature>
<keyword evidence="14 20" id="KW-0472">Membrane</keyword>
<evidence type="ECO:0000256" key="11">
    <source>
        <dbReference type="ARBA" id="ARBA00022777"/>
    </source>
</evidence>
<evidence type="ECO:0000256" key="1">
    <source>
        <dbReference type="ARBA" id="ARBA00004251"/>
    </source>
</evidence>
<evidence type="ECO:0000256" key="2">
    <source>
        <dbReference type="ARBA" id="ARBA00012513"/>
    </source>
</evidence>
<protein>
    <recommendedName>
        <fullName evidence="2">non-specific serine/threonine protein kinase</fullName>
        <ecNumber evidence="2">2.7.11.1</ecNumber>
    </recommendedName>
</protein>
<dbReference type="InterPro" id="IPR011009">
    <property type="entry name" value="Kinase-like_dom_sf"/>
</dbReference>
<keyword evidence="5" id="KW-0808">Transferase</keyword>
<evidence type="ECO:0000256" key="6">
    <source>
        <dbReference type="ARBA" id="ARBA00022692"/>
    </source>
</evidence>
<dbReference type="SUPFAM" id="SSF51110">
    <property type="entry name" value="alpha-D-mannose-specific plant lectins"/>
    <property type="match status" value="2"/>
</dbReference>
<evidence type="ECO:0000256" key="5">
    <source>
        <dbReference type="ARBA" id="ARBA00022679"/>
    </source>
</evidence>
<dbReference type="PROSITE" id="PS50011">
    <property type="entry name" value="PROTEIN_KINASE_DOM"/>
    <property type="match status" value="1"/>
</dbReference>
<evidence type="ECO:0000256" key="3">
    <source>
        <dbReference type="ARBA" id="ARBA00022475"/>
    </source>
</evidence>
<keyword evidence="9" id="KW-0677">Repeat</keyword>
<dbReference type="FunFam" id="3.30.200.20:FF:000178">
    <property type="entry name" value="serine/threonine-protein kinase PBS1-like"/>
    <property type="match status" value="1"/>
</dbReference>
<keyword evidence="16 24" id="KW-0675">Receptor</keyword>
<evidence type="ECO:0000256" key="10">
    <source>
        <dbReference type="ARBA" id="ARBA00022741"/>
    </source>
</evidence>
<dbReference type="EMBL" id="JAAIUW010000010">
    <property type="protein sequence ID" value="KAF7812057.1"/>
    <property type="molecule type" value="Genomic_DNA"/>
</dbReference>
<evidence type="ECO:0000256" key="8">
    <source>
        <dbReference type="ARBA" id="ARBA00022734"/>
    </source>
</evidence>
<feature type="chain" id="PRO_5032573239" description="non-specific serine/threonine protein kinase" evidence="21">
    <location>
        <begin position="22"/>
        <end position="1124"/>
    </location>
</feature>
<evidence type="ECO:0000256" key="9">
    <source>
        <dbReference type="ARBA" id="ARBA00022737"/>
    </source>
</evidence>
<dbReference type="PANTHER" id="PTHR47974:SF24">
    <property type="entry name" value="RECEPTOR-LIKE SERINE_THREONINE-PROTEIN KINASE"/>
    <property type="match status" value="1"/>
</dbReference>
<evidence type="ECO:0000256" key="20">
    <source>
        <dbReference type="SAM" id="Phobius"/>
    </source>
</evidence>
<evidence type="ECO:0000256" key="19">
    <source>
        <dbReference type="ARBA" id="ARBA00048679"/>
    </source>
</evidence>
<keyword evidence="8 24" id="KW-0430">Lectin</keyword>
<dbReference type="GO" id="GO:0004674">
    <property type="term" value="F:protein serine/threonine kinase activity"/>
    <property type="evidence" value="ECO:0007669"/>
    <property type="project" value="UniProtKB-KW"/>
</dbReference>
<keyword evidence="13 20" id="KW-1133">Transmembrane helix</keyword>
<name>A0A834T1G8_9FABA</name>
<keyword evidence="10" id="KW-0547">Nucleotide-binding</keyword>
<evidence type="ECO:0000256" key="15">
    <source>
        <dbReference type="ARBA" id="ARBA00023157"/>
    </source>
</evidence>
<comment type="subcellular location">
    <subcellularLocation>
        <location evidence="1">Cell membrane</location>
        <topology evidence="1">Single-pass type I membrane protein</topology>
    </subcellularLocation>
</comment>
<dbReference type="Gene3D" id="2.90.10.10">
    <property type="entry name" value="Bulb-type lectin domain"/>
    <property type="match status" value="2"/>
</dbReference>
<evidence type="ECO:0000256" key="21">
    <source>
        <dbReference type="SAM" id="SignalP"/>
    </source>
</evidence>
<dbReference type="PANTHER" id="PTHR47974">
    <property type="entry name" value="OS07G0415500 PROTEIN"/>
    <property type="match status" value="1"/>
</dbReference>
<evidence type="ECO:0000256" key="16">
    <source>
        <dbReference type="ARBA" id="ARBA00023170"/>
    </source>
</evidence>
<evidence type="ECO:0000256" key="4">
    <source>
        <dbReference type="ARBA" id="ARBA00022527"/>
    </source>
</evidence>
<dbReference type="FunFam" id="2.90.10.10:FF:000016">
    <property type="entry name" value="G-type lectin S-receptor-like serine/threonine-protein kinase"/>
    <property type="match status" value="1"/>
</dbReference>
<keyword evidence="6 20" id="KW-0812">Transmembrane</keyword>
<sequence>MPTRLVLLLSLALYLSSVVVAISPGSTLHASNTSHAWSSPNDTFSLRFIPIQPPTSPPSFTIGIVYSGGVPVVWTAGYGAIVDSHGSFHFLSTGSLRLVDGSGAIVWDSGTSNLGVSSASLEDNGNLVLSNSTTSTIWSSFHLPTDTIVPSQNFTTSMVMQSGSYSFRLLSFGNLVLTWNNSVTYWNASINGSLTWPVLEIQPKGVLSIHDKNLTSSSIVAYSSDHAEGSDVLRILKLDTDGNMRIYSSSRGSGIETARWVAVKDQCEVFGCPSQNFEFKDANDRRKGCKRKRKLEDCPGRVSMLELEHSRLFTYPPLFLVNHEVVYIPISACRGNCLAADSCFASTSLSDGSGFCYLKTEDFFSGYQNPALSSTSYIKVCLPLAPNPPFSLNNEKGKDWSIQAWMVVVLILGTLLACIVFEGSIWCWCCRNKSQRSGFEYRFKRFSGKYSLLEYASGSPIHFSYKEIMMLTNGFNKKLGSVGGFGSVYKGILADGNVVAVKKLEGIENLEEGRFRLEVATISNTHHLNLVSLIGFCFEGHHRILVYEFMKNGSLKDFLLEQQYSQKVLEWECRFNIAMGTAKGITYLHEECQKCIVHSNIKPENILFDENHNVKLSDFGFNANLNIALEEEHRYYKAPESLLNLPMTSKSDVYSYGMVLLEIVSGRRNLNDTSRNNFAMWAYGEFEKDLAIKELVRSRYKICYWQNWSYLDREKEECNALKKANEKGEEFMLKELGLWLRVRNVGKKVEWWGTQATKNDKKDPSDERRVGTVKKVETDDVLEKLARMSMVEKGTGRMANVKEGVERSVNKVEKGGGMSNEVNVDMRLHTQMENVGAIEVSDNIIMEIREENMTSTWVNGKRTTLIGVEEGKGDRVLLEIQNMEEHENMKENLDPKLKPSAWQEYSGSEKMVDDGLFRVEAKNDVVMVLACESNEVGEVRVIINGRQRMQIQRDFLVKVILSHAFIELWNFEELVNMSAATEAVVVVVESLGDDGSGRVEEGLRKSIGDSQMTSIWKDPWVPSETPLIIDPPRNPMPSIEKVNDLIVVDGEEWDVEKLCIPSDKEQGGDRWIWELDNRGTYSVKSEYRNAMFDVRGQFEMGLDIDYEVASRFWKRLRKFPIQLR</sequence>
<keyword evidence="3" id="KW-1003">Cell membrane</keyword>
<dbReference type="InterPro" id="IPR000719">
    <property type="entry name" value="Prot_kinase_dom"/>
</dbReference>
<keyword evidence="7 21" id="KW-0732">Signal</keyword>
<keyword evidence="11 24" id="KW-0418">Kinase</keyword>
<gene>
    <name evidence="24" type="ORF">G2W53_033033</name>
</gene>
<dbReference type="SUPFAM" id="SSF56112">
    <property type="entry name" value="Protein kinase-like (PK-like)"/>
    <property type="match status" value="1"/>
</dbReference>
<keyword evidence="15" id="KW-1015">Disulfide bond</keyword>
<dbReference type="Pfam" id="PF00069">
    <property type="entry name" value="Pkinase"/>
    <property type="match status" value="1"/>
</dbReference>
<feature type="domain" description="Protein kinase" evidence="22">
    <location>
        <begin position="474"/>
        <end position="805"/>
    </location>
</feature>
<feature type="transmembrane region" description="Helical" evidence="20">
    <location>
        <begin position="404"/>
        <end position="429"/>
    </location>
</feature>
<evidence type="ECO:0000256" key="17">
    <source>
        <dbReference type="ARBA" id="ARBA00023180"/>
    </source>
</evidence>
<dbReference type="InterPro" id="IPR036426">
    <property type="entry name" value="Bulb-type_lectin_dom_sf"/>
</dbReference>
<accession>A0A834T1G8</accession>
<keyword evidence="12" id="KW-0067">ATP-binding</keyword>
<proteinExistence type="predicted"/>
<dbReference type="SMART" id="SM00108">
    <property type="entry name" value="B_lectin"/>
    <property type="match status" value="1"/>
</dbReference>
<evidence type="ECO:0000256" key="12">
    <source>
        <dbReference type="ARBA" id="ARBA00022840"/>
    </source>
</evidence>
<keyword evidence="17" id="KW-0325">Glycoprotein</keyword>
<dbReference type="PROSITE" id="PS50927">
    <property type="entry name" value="BULB_LECTIN"/>
    <property type="match status" value="2"/>
</dbReference>